<proteinExistence type="predicted"/>
<keyword evidence="3" id="KW-1185">Reference proteome</keyword>
<dbReference type="EMBL" id="KZ293651">
    <property type="protein sequence ID" value="PBK96120.1"/>
    <property type="molecule type" value="Genomic_DNA"/>
</dbReference>
<organism evidence="2 3">
    <name type="scientific">Armillaria gallica</name>
    <name type="common">Bulbous honey fungus</name>
    <name type="synonym">Armillaria bulbosa</name>
    <dbReference type="NCBI Taxonomy" id="47427"/>
    <lineage>
        <taxon>Eukaryota</taxon>
        <taxon>Fungi</taxon>
        <taxon>Dikarya</taxon>
        <taxon>Basidiomycota</taxon>
        <taxon>Agaricomycotina</taxon>
        <taxon>Agaricomycetes</taxon>
        <taxon>Agaricomycetidae</taxon>
        <taxon>Agaricales</taxon>
        <taxon>Marasmiineae</taxon>
        <taxon>Physalacriaceae</taxon>
        <taxon>Armillaria</taxon>
    </lineage>
</organism>
<keyword evidence="1" id="KW-1133">Transmembrane helix</keyword>
<keyword evidence="1" id="KW-0812">Transmembrane</keyword>
<gene>
    <name evidence="2" type="ORF">ARMGADRAFT_1028328</name>
</gene>
<feature type="transmembrane region" description="Helical" evidence="1">
    <location>
        <begin position="216"/>
        <end position="237"/>
    </location>
</feature>
<sequence length="270" mass="30930">MSNNLWGRSSEGRYMRQETYLFARILPSAMEVPPPYLSQDDKSVIFSRLDLDLNRIYTGIVGVTLRAAVFVTDWAFERRAFIEYGDNYYSVFTALANNGLWLRANYLVSDIAGGISTLLIDTTVIWRCWVLWDRQWQVIFVPVVCAISDTVMKIMQILSSFHSSTNSISTTEMFAVDINWALIYILLTLSTTIMCTLLIVYRIIRHNSKMNTSHKIIEMLIQSSAMYSLSLLIYLAMVSKNSESESSYYADTIAAYVKVKFRRICLGSKI</sequence>
<evidence type="ECO:0000313" key="2">
    <source>
        <dbReference type="EMBL" id="PBK96120.1"/>
    </source>
</evidence>
<evidence type="ECO:0000313" key="3">
    <source>
        <dbReference type="Proteomes" id="UP000217790"/>
    </source>
</evidence>
<dbReference type="Proteomes" id="UP000217790">
    <property type="component" value="Unassembled WGS sequence"/>
</dbReference>
<keyword evidence="1" id="KW-0472">Membrane</keyword>
<accession>A0A2H3DPY6</accession>
<feature type="transmembrane region" description="Helical" evidence="1">
    <location>
        <begin position="181"/>
        <end position="204"/>
    </location>
</feature>
<name>A0A2H3DPY6_ARMGA</name>
<dbReference type="AlphaFoldDB" id="A0A2H3DPY6"/>
<dbReference type="OrthoDB" id="2796825at2759"/>
<reference evidence="3" key="1">
    <citation type="journal article" date="2017" name="Nat. Ecol. Evol.">
        <title>Genome expansion and lineage-specific genetic innovations in the forest pathogenic fungi Armillaria.</title>
        <authorList>
            <person name="Sipos G."/>
            <person name="Prasanna A.N."/>
            <person name="Walter M.C."/>
            <person name="O'Connor E."/>
            <person name="Balint B."/>
            <person name="Krizsan K."/>
            <person name="Kiss B."/>
            <person name="Hess J."/>
            <person name="Varga T."/>
            <person name="Slot J."/>
            <person name="Riley R."/>
            <person name="Boka B."/>
            <person name="Rigling D."/>
            <person name="Barry K."/>
            <person name="Lee J."/>
            <person name="Mihaltcheva S."/>
            <person name="LaButti K."/>
            <person name="Lipzen A."/>
            <person name="Waldron R."/>
            <person name="Moloney N.M."/>
            <person name="Sperisen C."/>
            <person name="Kredics L."/>
            <person name="Vagvoelgyi C."/>
            <person name="Patrignani A."/>
            <person name="Fitzpatrick D."/>
            <person name="Nagy I."/>
            <person name="Doyle S."/>
            <person name="Anderson J.B."/>
            <person name="Grigoriev I.V."/>
            <person name="Gueldener U."/>
            <person name="Muensterkoetter M."/>
            <person name="Nagy L.G."/>
        </authorList>
    </citation>
    <scope>NUCLEOTIDE SEQUENCE [LARGE SCALE GENOMIC DNA]</scope>
    <source>
        <strain evidence="3">Ar21-2</strain>
    </source>
</reference>
<evidence type="ECO:0000256" key="1">
    <source>
        <dbReference type="SAM" id="Phobius"/>
    </source>
</evidence>
<protein>
    <submittedName>
        <fullName evidence="2">Uncharacterized protein</fullName>
    </submittedName>
</protein>
<dbReference type="InParanoid" id="A0A2H3DPY6"/>